<dbReference type="InterPro" id="IPR001279">
    <property type="entry name" value="Metallo-B-lactamas"/>
</dbReference>
<name>A0A478L668_ECOLX</name>
<reference evidence="2" key="1">
    <citation type="submission" date="2018-11" db="EMBL/GenBank/DDBJ databases">
        <title>Draft genome sequence of commensal E.coli strains.</title>
        <authorList>
            <person name="Arimizu Y."/>
            <person name="Hayashi T."/>
            <person name="Ogura Y."/>
        </authorList>
    </citation>
    <scope>NUCLEOTIDE SEQUENCE</scope>
    <source>
        <strain evidence="2">39-H19-A</strain>
    </source>
</reference>
<proteinExistence type="predicted"/>
<dbReference type="RefSeq" id="WP_069892500.1">
    <property type="nucleotide sequence ID" value="NZ_MIVY01000040.1"/>
</dbReference>
<dbReference type="PANTHER" id="PTHR30619">
    <property type="entry name" value="DNA INTERNALIZATION/COMPETENCE PROTEIN COMEC/REC2"/>
    <property type="match status" value="1"/>
</dbReference>
<dbReference type="Pfam" id="PF00753">
    <property type="entry name" value="Lactamase_B"/>
    <property type="match status" value="1"/>
</dbReference>
<dbReference type="PANTHER" id="PTHR30619:SF1">
    <property type="entry name" value="RECOMBINATION PROTEIN 2"/>
    <property type="match status" value="1"/>
</dbReference>
<sequence length="408" mass="46742">MSGEVFHKRLFPVGQGGFSLGGLRGRDGSLLYSYVYDCGSDQLNALRREMDVAKSLFNIDEKYIDVVYISHLDSDHINGFDHLCQLVDNKIRKVVLPYLDIHDSYYLIASELCSNSTSGLFMEFLIDPVKWIKSRLPEADISLLYPCDIDDNFDPPIFNSENIKGSAVSLPMKISDSKGDVECNRWLVKRIGENKTDTLMSFISWIPPRSRKKIEIFSQQLIENGFTELSKKKMLKILTSTGERKKLRECYLKLAGDHNVISINLLIINNQEAEMKIVNEPSREWFSFRNSRVERHFLFDRDKGIRSVLLTGDSKLNTSLYYNKWAEFYSKVIKTVRVMTLPHHGSELNFNQKIIADFDNVLFIAQSDGHSHGHPSQSVIDAINSSHGHSVTLVDNNAKNWVDIKYIF</sequence>
<dbReference type="InterPro" id="IPR052159">
    <property type="entry name" value="Competence_DNA_uptake"/>
</dbReference>
<dbReference type="EMBL" id="BICW01000019">
    <property type="protein sequence ID" value="GCG60822.1"/>
    <property type="molecule type" value="Genomic_DNA"/>
</dbReference>
<gene>
    <name evidence="2" type="ORF">BvCmsH19A_02407</name>
</gene>
<comment type="caution">
    <text evidence="2">The sequence shown here is derived from an EMBL/GenBank/DDBJ whole genome shotgun (WGS) entry which is preliminary data.</text>
</comment>
<protein>
    <recommendedName>
        <fullName evidence="1">Metallo-beta-lactamase domain-containing protein</fullName>
    </recommendedName>
</protein>
<evidence type="ECO:0000259" key="1">
    <source>
        <dbReference type="Pfam" id="PF00753"/>
    </source>
</evidence>
<feature type="domain" description="Metallo-beta-lactamase" evidence="1">
    <location>
        <begin position="34"/>
        <end position="98"/>
    </location>
</feature>
<dbReference type="Gene3D" id="3.60.15.10">
    <property type="entry name" value="Ribonuclease Z/Hydroxyacylglutathione hydrolase-like"/>
    <property type="match status" value="1"/>
</dbReference>
<dbReference type="AlphaFoldDB" id="A0A478L668"/>
<evidence type="ECO:0000313" key="2">
    <source>
        <dbReference type="EMBL" id="GCG60822.1"/>
    </source>
</evidence>
<accession>A0A478L668</accession>
<dbReference type="SUPFAM" id="SSF56281">
    <property type="entry name" value="Metallo-hydrolase/oxidoreductase"/>
    <property type="match status" value="1"/>
</dbReference>
<organism evidence="2">
    <name type="scientific">Escherichia coli</name>
    <dbReference type="NCBI Taxonomy" id="562"/>
    <lineage>
        <taxon>Bacteria</taxon>
        <taxon>Pseudomonadati</taxon>
        <taxon>Pseudomonadota</taxon>
        <taxon>Gammaproteobacteria</taxon>
        <taxon>Enterobacterales</taxon>
        <taxon>Enterobacteriaceae</taxon>
        <taxon>Escherichia</taxon>
    </lineage>
</organism>
<dbReference type="InterPro" id="IPR036866">
    <property type="entry name" value="RibonucZ/Hydroxyglut_hydro"/>
</dbReference>